<dbReference type="GeneID" id="28816001"/>
<accession>A0A132BDI1</accession>
<feature type="compositionally biased region" description="Low complexity" evidence="3">
    <location>
        <begin position="331"/>
        <end position="360"/>
    </location>
</feature>
<dbReference type="EMBL" id="KQ947429">
    <property type="protein sequence ID" value="KUJ10431.1"/>
    <property type="molecule type" value="Genomic_DNA"/>
</dbReference>
<sequence>MPDIKHRLGSYNTSSGLTSLSRSPALPHPTSPITARDIYTSATPHLRRTDHFTRSPSLSGTVRGVPLSPTSSGFTSPISNMDASMGGTPCPPLFPTEVLYQLQTSDGQIIKPEIFGRIDKGFFMADNDWTCYRRNYFSLNCSYTLSPTIPTGSMYVVQHGGAGPQVHNFAMSIAAVVDGKDGKAIELVQHTPKRDKGPQEKPARINLAPRPAAPHGGLYGENSRAGLYGEGFNQNPNQPAVEATFERIQFKNATANNGKRRAAQQYYHLLVELFADVGGSHASDRWIKIASRMSAPMVVRGRSPGHYQSERRGSNTSSGGPGGSGGGGAGSYTPSGGASRAPGDMSMSGSSSMLPGSGYSNSYDTRSHHYRSNIAPLQIPMEPTLSAEDARNIVESPGYLYCPGAIYEGHEDRFLHLPSMSGYTTSKVKSEYGGSSSYVLPSLTSSQDAFGRHCGRWEGTLESKGFFPTALMQQELNIS</sequence>
<dbReference type="KEGG" id="psco:LY89DRAFT_261238"/>
<name>A0A132BDI1_MOLSC</name>
<feature type="region of interest" description="Disordered" evidence="3">
    <location>
        <begin position="50"/>
        <end position="71"/>
    </location>
</feature>
<reference evidence="5 6" key="1">
    <citation type="submission" date="2015-10" db="EMBL/GenBank/DDBJ databases">
        <title>Full genome of DAOMC 229536 Phialocephala scopiformis, a fungal endophyte of spruce producing the potent anti-insectan compound rugulosin.</title>
        <authorList>
            <consortium name="DOE Joint Genome Institute"/>
            <person name="Walker A.K."/>
            <person name="Frasz S.L."/>
            <person name="Seifert K.A."/>
            <person name="Miller J.D."/>
            <person name="Mondo S.J."/>
            <person name="Labutti K."/>
            <person name="Lipzen A."/>
            <person name="Dockter R."/>
            <person name="Kennedy M."/>
            <person name="Grigoriev I.V."/>
            <person name="Spatafora J.W."/>
        </authorList>
    </citation>
    <scope>NUCLEOTIDE SEQUENCE [LARGE SCALE GENOMIC DNA]</scope>
    <source>
        <strain evidence="5 6">CBS 120377</strain>
    </source>
</reference>
<evidence type="ECO:0000313" key="5">
    <source>
        <dbReference type="EMBL" id="KUJ10431.1"/>
    </source>
</evidence>
<dbReference type="GO" id="GO:0000228">
    <property type="term" value="C:nuclear chromosome"/>
    <property type="evidence" value="ECO:0007669"/>
    <property type="project" value="TreeGrafter"/>
</dbReference>
<dbReference type="PROSITE" id="PS51517">
    <property type="entry name" value="NDT80"/>
    <property type="match status" value="1"/>
</dbReference>
<feature type="compositionally biased region" description="Polar residues" evidence="3">
    <location>
        <begin position="10"/>
        <end position="22"/>
    </location>
</feature>
<evidence type="ECO:0000259" key="4">
    <source>
        <dbReference type="PROSITE" id="PS51517"/>
    </source>
</evidence>
<keyword evidence="6" id="KW-1185">Reference proteome</keyword>
<dbReference type="PANTHER" id="PTHR35144">
    <property type="entry name" value="MEIOSIS-SPECIFIC TRANSCRIPTION FACTOR NDT80"/>
    <property type="match status" value="1"/>
</dbReference>
<proteinExistence type="predicted"/>
<feature type="DNA-binding region" description="NDT80" evidence="2">
    <location>
        <begin position="44"/>
        <end position="311"/>
    </location>
</feature>
<dbReference type="OrthoDB" id="2288358at2759"/>
<dbReference type="PANTHER" id="PTHR35144:SF2">
    <property type="entry name" value="MEIOSIS-SPECIFIC TRANSCRIPTION FACTOR NDT80"/>
    <property type="match status" value="1"/>
</dbReference>
<dbReference type="GO" id="GO:0051321">
    <property type="term" value="P:meiotic cell cycle"/>
    <property type="evidence" value="ECO:0007669"/>
    <property type="project" value="TreeGrafter"/>
</dbReference>
<keyword evidence="1 2" id="KW-0238">DNA-binding</keyword>
<feature type="region of interest" description="Disordered" evidence="3">
    <location>
        <begin position="1"/>
        <end position="32"/>
    </location>
</feature>
<gene>
    <name evidence="5" type="ORF">LY89DRAFT_261238</name>
</gene>
<feature type="region of interest" description="Disordered" evidence="3">
    <location>
        <begin position="299"/>
        <end position="360"/>
    </location>
</feature>
<dbReference type="InterPro" id="IPR052605">
    <property type="entry name" value="Fungal_trans_regulator"/>
</dbReference>
<dbReference type="InterPro" id="IPR024061">
    <property type="entry name" value="NDT80_DNA-bd_dom"/>
</dbReference>
<feature type="compositionally biased region" description="Basic and acidic residues" evidence="3">
    <location>
        <begin position="192"/>
        <end position="203"/>
    </location>
</feature>
<feature type="domain" description="NDT80" evidence="4">
    <location>
        <begin position="44"/>
        <end position="311"/>
    </location>
</feature>
<evidence type="ECO:0000256" key="1">
    <source>
        <dbReference type="ARBA" id="ARBA00023125"/>
    </source>
</evidence>
<dbReference type="InParanoid" id="A0A132BDI1"/>
<dbReference type="GO" id="GO:0003700">
    <property type="term" value="F:DNA-binding transcription factor activity"/>
    <property type="evidence" value="ECO:0007669"/>
    <property type="project" value="UniProtKB-UniRule"/>
</dbReference>
<dbReference type="GO" id="GO:0045944">
    <property type="term" value="P:positive regulation of transcription by RNA polymerase II"/>
    <property type="evidence" value="ECO:0007669"/>
    <property type="project" value="TreeGrafter"/>
</dbReference>
<dbReference type="Proteomes" id="UP000070700">
    <property type="component" value="Unassembled WGS sequence"/>
</dbReference>
<protein>
    <submittedName>
        <fullName evidence="5">NDT80/PhoG like DNA-binding family protein-like protein</fullName>
    </submittedName>
</protein>
<evidence type="ECO:0000256" key="3">
    <source>
        <dbReference type="SAM" id="MobiDB-lite"/>
    </source>
</evidence>
<dbReference type="SUPFAM" id="SSF49417">
    <property type="entry name" value="p53-like transcription factors"/>
    <property type="match status" value="1"/>
</dbReference>
<dbReference type="GO" id="GO:0003677">
    <property type="term" value="F:DNA binding"/>
    <property type="evidence" value="ECO:0007669"/>
    <property type="project" value="UniProtKB-KW"/>
</dbReference>
<evidence type="ECO:0000256" key="2">
    <source>
        <dbReference type="PROSITE-ProRule" id="PRU00850"/>
    </source>
</evidence>
<dbReference type="RefSeq" id="XP_018064786.1">
    <property type="nucleotide sequence ID" value="XM_018206275.1"/>
</dbReference>
<dbReference type="InterPro" id="IPR037141">
    <property type="entry name" value="NDT80_DNA-bd_dom_sf"/>
</dbReference>
<evidence type="ECO:0000313" key="6">
    <source>
        <dbReference type="Proteomes" id="UP000070700"/>
    </source>
</evidence>
<dbReference type="InterPro" id="IPR008967">
    <property type="entry name" value="p53-like_TF_DNA-bd_sf"/>
</dbReference>
<dbReference type="Gene3D" id="2.60.40.1390">
    <property type="entry name" value="NDT80 DNA-binding domain"/>
    <property type="match status" value="1"/>
</dbReference>
<dbReference type="AlphaFoldDB" id="A0A132BDI1"/>
<organism evidence="5 6">
    <name type="scientific">Mollisia scopiformis</name>
    <name type="common">Conifer needle endophyte fungus</name>
    <name type="synonym">Phialocephala scopiformis</name>
    <dbReference type="NCBI Taxonomy" id="149040"/>
    <lineage>
        <taxon>Eukaryota</taxon>
        <taxon>Fungi</taxon>
        <taxon>Dikarya</taxon>
        <taxon>Ascomycota</taxon>
        <taxon>Pezizomycotina</taxon>
        <taxon>Leotiomycetes</taxon>
        <taxon>Helotiales</taxon>
        <taxon>Mollisiaceae</taxon>
        <taxon>Mollisia</taxon>
    </lineage>
</organism>
<dbReference type="Pfam" id="PF05224">
    <property type="entry name" value="NDT80_PhoG"/>
    <property type="match status" value="1"/>
</dbReference>
<feature type="region of interest" description="Disordered" evidence="3">
    <location>
        <begin position="191"/>
        <end position="220"/>
    </location>
</feature>
<feature type="compositionally biased region" description="Gly residues" evidence="3">
    <location>
        <begin position="319"/>
        <end position="330"/>
    </location>
</feature>